<dbReference type="PANTHER" id="PTHR46534">
    <property type="entry name" value="IGGFC_BINDING DOMAIN-CONTAINING PROTEIN"/>
    <property type="match status" value="1"/>
</dbReference>
<name>A0A9X2F3V8_9SPHI</name>
<protein>
    <submittedName>
        <fullName evidence="2">Gliding motility-associated C-terminal domain-containing protein</fullName>
    </submittedName>
</protein>
<dbReference type="EMBL" id="JAMWYS010000043">
    <property type="protein sequence ID" value="MCO4293811.1"/>
    <property type="molecule type" value="Genomic_DNA"/>
</dbReference>
<dbReference type="RefSeq" id="WP_252588464.1">
    <property type="nucleotide sequence ID" value="NZ_JAMWYS010000043.1"/>
</dbReference>
<gene>
    <name evidence="2" type="ORF">NF867_13145</name>
</gene>
<sequence>MLNARLRILLSLIFGLCIQVPVNLFAQNSNKGTDFWLGFMSHIEGTSGPRGAIMSVYITSDVSTSGTVSVPGINSIQSFSVTANTVTTVSIPLGAYIDNQQSVLKRGIHIVSSAPVVVYAHIYAFVISGSTLVLPTNTLGRKYIVSSYTPNASEGGSLSQFLVVATNNNTTVRITPKATTANGNAAGVPFDVLMNEGDVYEVQSKNDLSGSLVESVNSDNDVEACRKIAVFGGTTWSPLGCPNADTGDNLFQQMYPLNSWGHEFITMPFKTRGGDFFRVFAAESGTIVNIDGFSSTLNAGGFIETPLTNKPLHISANKPISVVQFSITQVCDGNLGDPEMIILNPIEQNLRRITMYSTSNYQISRNYVNVLIKTSGKGSFRINGRTPRNSFSDINGTSYSYLQEEIQAGSFTLTADSGFNAIVYGFGDIESYGYSAGSNIEDLNKKIIVRSNNIEIDGACVDVPLTFEVMLPYKSSKLIWNFGNGLIVTDDSPVTASTQPPYIYQYTNSTGNQLTYTQPGKYTIKVTSTQPGELGCEAIDELIYELNIESIPNIRIQPSIETCEREGIINLMTLLSARPTSSFTFSGNGVTDTLFNPLLAGAGQHIINLSYTSENGICSKQVSFSINVKTSPIANAGEDVTIDLGESTILNGSLSSDVASFGWTPTTTLDNPQSLNPIATPTENTSYVLSGVAANGCTCQDTVIVKVLTDLKIPNAFSPNNDNLNDTWVIGGIINYPNADVHVFNRFGDEMFYSHGYAVPWDGRTKGKSIPAATYYYVIRPNNPRLLPVSGAVTVVY</sequence>
<evidence type="ECO:0000313" key="3">
    <source>
        <dbReference type="Proteomes" id="UP001155182"/>
    </source>
</evidence>
<dbReference type="Pfam" id="PF13585">
    <property type="entry name" value="CHU_C"/>
    <property type="match status" value="1"/>
</dbReference>
<organism evidence="2 3">
    <name type="scientific">Solitalea agri</name>
    <dbReference type="NCBI Taxonomy" id="2953739"/>
    <lineage>
        <taxon>Bacteria</taxon>
        <taxon>Pseudomonadati</taxon>
        <taxon>Bacteroidota</taxon>
        <taxon>Sphingobacteriia</taxon>
        <taxon>Sphingobacteriales</taxon>
        <taxon>Sphingobacteriaceae</taxon>
        <taxon>Solitalea</taxon>
    </lineage>
</organism>
<proteinExistence type="predicted"/>
<dbReference type="PANTHER" id="PTHR46534:SF1">
    <property type="entry name" value="IGGFC-BINDING PROTEIN N-TERMINAL DOMAIN-CONTAINING PROTEIN"/>
    <property type="match status" value="1"/>
</dbReference>
<reference evidence="2" key="1">
    <citation type="submission" date="2022-06" db="EMBL/GenBank/DDBJ databases">
        <title>Solitalea sp. MAHUQ-68 isolated from rhizospheric soil.</title>
        <authorList>
            <person name="Huq M.A."/>
        </authorList>
    </citation>
    <scope>NUCLEOTIDE SEQUENCE</scope>
    <source>
        <strain evidence="2">MAHUQ-68</strain>
    </source>
</reference>
<dbReference type="NCBIfam" id="TIGR04131">
    <property type="entry name" value="Bac_Flav_CTERM"/>
    <property type="match status" value="1"/>
</dbReference>
<dbReference type="AlphaFoldDB" id="A0A9X2F3V8"/>
<evidence type="ECO:0000259" key="1">
    <source>
        <dbReference type="Pfam" id="PF17517"/>
    </source>
</evidence>
<dbReference type="Pfam" id="PF17517">
    <property type="entry name" value="IgGFc_binding"/>
    <property type="match status" value="1"/>
</dbReference>
<dbReference type="InterPro" id="IPR026341">
    <property type="entry name" value="T9SS_type_B"/>
</dbReference>
<dbReference type="InterPro" id="IPR035234">
    <property type="entry name" value="IgGFc-bd_N"/>
</dbReference>
<comment type="caution">
    <text evidence="2">The sequence shown here is derived from an EMBL/GenBank/DDBJ whole genome shotgun (WGS) entry which is preliminary data.</text>
</comment>
<evidence type="ECO:0000313" key="2">
    <source>
        <dbReference type="EMBL" id="MCO4293811.1"/>
    </source>
</evidence>
<keyword evidence="3" id="KW-1185">Reference proteome</keyword>
<accession>A0A9X2F3V8</accession>
<dbReference type="Proteomes" id="UP001155182">
    <property type="component" value="Unassembled WGS sequence"/>
</dbReference>
<feature type="domain" description="IgGFc-binding protein N-terminal" evidence="1">
    <location>
        <begin position="130"/>
        <end position="425"/>
    </location>
</feature>